<keyword evidence="2" id="KW-0732">Signal</keyword>
<dbReference type="AlphaFoldDB" id="A0A2P8G2G9"/>
<name>A0A2P8G2G9_9BACT</name>
<keyword evidence="4" id="KW-1185">Reference proteome</keyword>
<evidence type="ECO:0000313" key="4">
    <source>
        <dbReference type="Proteomes" id="UP000240978"/>
    </source>
</evidence>
<protein>
    <submittedName>
        <fullName evidence="3">Uncharacterized protein</fullName>
    </submittedName>
</protein>
<sequence>MKRVLLFIMFFVLKGSCVFAQIPCSDINPNDVNAACKTLKELMDCSIKNKMDRKALIVYLTYTHINEKYSPPPAVKQYFANLSEPYIQRLSKLNISMYQNNQPPASGAPRSPMPSIVRSEN</sequence>
<feature type="region of interest" description="Disordered" evidence="1">
    <location>
        <begin position="98"/>
        <end position="121"/>
    </location>
</feature>
<feature type="chain" id="PRO_5015170853" evidence="2">
    <location>
        <begin position="21"/>
        <end position="121"/>
    </location>
</feature>
<dbReference type="RefSeq" id="WP_106603653.1">
    <property type="nucleotide sequence ID" value="NZ_PYGK01000008.1"/>
</dbReference>
<evidence type="ECO:0000313" key="3">
    <source>
        <dbReference type="EMBL" id="PSL28184.1"/>
    </source>
</evidence>
<dbReference type="Proteomes" id="UP000240978">
    <property type="component" value="Unassembled WGS sequence"/>
</dbReference>
<comment type="caution">
    <text evidence="3">The sequence shown here is derived from an EMBL/GenBank/DDBJ whole genome shotgun (WGS) entry which is preliminary data.</text>
</comment>
<feature type="signal peptide" evidence="2">
    <location>
        <begin position="1"/>
        <end position="20"/>
    </location>
</feature>
<reference evidence="3 4" key="1">
    <citation type="submission" date="2018-03" db="EMBL/GenBank/DDBJ databases">
        <title>Genomic Encyclopedia of Archaeal and Bacterial Type Strains, Phase II (KMG-II): from individual species to whole genera.</title>
        <authorList>
            <person name="Goeker M."/>
        </authorList>
    </citation>
    <scope>NUCLEOTIDE SEQUENCE [LARGE SCALE GENOMIC DNA]</scope>
    <source>
        <strain evidence="3 4">DSM 18107</strain>
    </source>
</reference>
<evidence type="ECO:0000256" key="2">
    <source>
        <dbReference type="SAM" id="SignalP"/>
    </source>
</evidence>
<accession>A0A2P8G2G9</accession>
<proteinExistence type="predicted"/>
<dbReference type="EMBL" id="PYGK01000008">
    <property type="protein sequence ID" value="PSL28184.1"/>
    <property type="molecule type" value="Genomic_DNA"/>
</dbReference>
<evidence type="ECO:0000256" key="1">
    <source>
        <dbReference type="SAM" id="MobiDB-lite"/>
    </source>
</evidence>
<gene>
    <name evidence="3" type="ORF">CLV42_108103</name>
</gene>
<organism evidence="3 4">
    <name type="scientific">Chitinophaga ginsengisoli</name>
    <dbReference type="NCBI Taxonomy" id="363837"/>
    <lineage>
        <taxon>Bacteria</taxon>
        <taxon>Pseudomonadati</taxon>
        <taxon>Bacteroidota</taxon>
        <taxon>Chitinophagia</taxon>
        <taxon>Chitinophagales</taxon>
        <taxon>Chitinophagaceae</taxon>
        <taxon>Chitinophaga</taxon>
    </lineage>
</organism>